<evidence type="ECO:0000313" key="2">
    <source>
        <dbReference type="Proteomes" id="UP000031408"/>
    </source>
</evidence>
<dbReference type="STRING" id="1349421.OI18_13270"/>
<dbReference type="EMBL" id="JSVC01000015">
    <property type="protein sequence ID" value="KIC93994.1"/>
    <property type="molecule type" value="Genomic_DNA"/>
</dbReference>
<comment type="caution">
    <text evidence="1">The sequence shown here is derived from an EMBL/GenBank/DDBJ whole genome shotgun (WGS) entry which is preliminary data.</text>
</comment>
<organism evidence="1 2">
    <name type="scientific">Flavihumibacter solisilvae</name>
    <dbReference type="NCBI Taxonomy" id="1349421"/>
    <lineage>
        <taxon>Bacteria</taxon>
        <taxon>Pseudomonadati</taxon>
        <taxon>Bacteroidota</taxon>
        <taxon>Chitinophagia</taxon>
        <taxon>Chitinophagales</taxon>
        <taxon>Chitinophagaceae</taxon>
        <taxon>Flavihumibacter</taxon>
    </lineage>
</organism>
<keyword evidence="2" id="KW-1185">Reference proteome</keyword>
<dbReference type="Proteomes" id="UP000031408">
    <property type="component" value="Unassembled WGS sequence"/>
</dbReference>
<protein>
    <recommendedName>
        <fullName evidence="3">Bacterial surface antigen (D15) domain-containing protein</fullName>
    </recommendedName>
</protein>
<accession>A0A0C1IU58</accession>
<sequence length="846" mass="97849">MNKFTGMGIFIFSISFLYIQAQDSLPVTMPAGKQYKANGWKTFWWGKHYRQEWVTPVAFPVLHLDTLEGGAVPLKAGGGHQSKSLRILTNEGHEYVLRTMDKSIDILVPIEFRGTFLHALATDQLSTAHPYSPLAAAEMADAIQLKHTHPRIYYIPDDPVLGEFRPVFANKLCMLEERPSGKGWEHNELFGNADNIVNSEKMFEKVFESTRNRVDQQAFLQVRLFDMIINDWDRHEDQWIWATYKNNDHETFIPIARDRDQAFLKTDGVFLYQLTRPWTIRQLQHMHSHIKDVRGMNFIARNLDRQFMNELTKDEWKERISFAQKHLTDASIKEAIHAMPKEVYNISGDFLINRLTERRNHLMKDGLRYYDVISKRVCINGSEETEQFTISQDKKGQVSVTGLLPGNDTFYHRTFVRKETKEINIYGLGGDDSFTIEGKAPNKFNIRVLGGDGNDKYLSNEIRIQGKRIRSFDSVYLQTPSDKIFKSNEKWDTLYRYRRNWVTYDWYFPRILPAYNPDDGFAIGIGLIYRRQTWGKTPFGWQQSVVLHYASGTGAYGFGYNGLFKQTFGKWDFDLTAYYKGPRYTFNFYGYGNETELNGHDKSYFRVKANNFAFSPGASRAWRKTYLRFGLHYESAYVNSHQEKFVTSPDAKLDSATFTTLHFGGVNGQLDWSTALAEIWRTKGIQLNSGFSYTDNLDKSDRKMLKLNGSASFYYPLLHDLVFAHRTGAATIFGKYEFYQANSIGGDQYLRGYWRSRFTGKSSFYQNTELRLSLTSFKGAIIRGRFGLFAFFDDGRVWIEDEHSSTLHLGYGGGIFLLPYNRAALTLHYGLSEETGMIVLRGGFFF</sequence>
<name>A0A0C1IU58_9BACT</name>
<dbReference type="RefSeq" id="WP_039140492.1">
    <property type="nucleotide sequence ID" value="NZ_JSVC01000015.1"/>
</dbReference>
<dbReference type="Gene3D" id="2.40.160.50">
    <property type="entry name" value="membrane protein fhac: a member of the omp85/tpsb transporter family"/>
    <property type="match status" value="1"/>
</dbReference>
<dbReference type="AlphaFoldDB" id="A0A0C1IU58"/>
<dbReference type="OrthoDB" id="333971at2"/>
<proteinExistence type="predicted"/>
<evidence type="ECO:0008006" key="3">
    <source>
        <dbReference type="Google" id="ProtNLM"/>
    </source>
</evidence>
<evidence type="ECO:0000313" key="1">
    <source>
        <dbReference type="EMBL" id="KIC93994.1"/>
    </source>
</evidence>
<reference evidence="1 2" key="1">
    <citation type="submission" date="2014-11" db="EMBL/GenBank/DDBJ databases">
        <title>Genome sequence of Flavihumibacter solisilvae 3-3.</title>
        <authorList>
            <person name="Zhou G."/>
            <person name="Li M."/>
            <person name="Wang G."/>
        </authorList>
    </citation>
    <scope>NUCLEOTIDE SEQUENCE [LARGE SCALE GENOMIC DNA]</scope>
    <source>
        <strain evidence="1 2">3-3</strain>
    </source>
</reference>
<gene>
    <name evidence="1" type="ORF">OI18_13270</name>
</gene>